<organism evidence="1 2">
    <name type="scientific">Dipteronia sinensis</name>
    <dbReference type="NCBI Taxonomy" id="43782"/>
    <lineage>
        <taxon>Eukaryota</taxon>
        <taxon>Viridiplantae</taxon>
        <taxon>Streptophyta</taxon>
        <taxon>Embryophyta</taxon>
        <taxon>Tracheophyta</taxon>
        <taxon>Spermatophyta</taxon>
        <taxon>Magnoliopsida</taxon>
        <taxon>eudicotyledons</taxon>
        <taxon>Gunneridae</taxon>
        <taxon>Pentapetalae</taxon>
        <taxon>rosids</taxon>
        <taxon>malvids</taxon>
        <taxon>Sapindales</taxon>
        <taxon>Sapindaceae</taxon>
        <taxon>Hippocastanoideae</taxon>
        <taxon>Acereae</taxon>
        <taxon>Dipteronia</taxon>
    </lineage>
</organism>
<dbReference type="EMBL" id="JANJYJ010000010">
    <property type="protein sequence ID" value="KAK3182747.1"/>
    <property type="molecule type" value="Genomic_DNA"/>
</dbReference>
<evidence type="ECO:0000313" key="2">
    <source>
        <dbReference type="Proteomes" id="UP001281410"/>
    </source>
</evidence>
<dbReference type="AlphaFoldDB" id="A0AAE0DQU6"/>
<proteinExistence type="predicted"/>
<gene>
    <name evidence="1" type="ORF">Dsin_030033</name>
</gene>
<sequence>MWRSILWGRSLLQKGLRWRAGNGQQIRTFKDPWLSRPFSFRPISMDPGEDIRVEYFINKDLHYWDFQKLNEFFLDLDKELICSIPVGFQEKDDCLSGILTKQGLTLIKVGIKRQWMQSVKRLAQTQKLNNNCGYLSGT</sequence>
<name>A0AAE0DQU6_9ROSI</name>
<reference evidence="1" key="1">
    <citation type="journal article" date="2023" name="Plant J.">
        <title>Genome sequences and population genomics provide insights into the demographic history, inbreeding, and mutation load of two 'living fossil' tree species of Dipteronia.</title>
        <authorList>
            <person name="Feng Y."/>
            <person name="Comes H.P."/>
            <person name="Chen J."/>
            <person name="Zhu S."/>
            <person name="Lu R."/>
            <person name="Zhang X."/>
            <person name="Li P."/>
            <person name="Qiu J."/>
            <person name="Olsen K.M."/>
            <person name="Qiu Y."/>
        </authorList>
    </citation>
    <scope>NUCLEOTIDE SEQUENCE</scope>
    <source>
        <strain evidence="1">NBL</strain>
    </source>
</reference>
<dbReference type="Proteomes" id="UP001281410">
    <property type="component" value="Unassembled WGS sequence"/>
</dbReference>
<evidence type="ECO:0000313" key="1">
    <source>
        <dbReference type="EMBL" id="KAK3182747.1"/>
    </source>
</evidence>
<protein>
    <submittedName>
        <fullName evidence="1">Uncharacterized protein</fullName>
    </submittedName>
</protein>
<comment type="caution">
    <text evidence="1">The sequence shown here is derived from an EMBL/GenBank/DDBJ whole genome shotgun (WGS) entry which is preliminary data.</text>
</comment>
<keyword evidence="2" id="KW-1185">Reference proteome</keyword>
<accession>A0AAE0DQU6</accession>